<sequence>MRVLLQRVSRASVRVDGEVTGEIGPGLLLLVGVGEGDHEADARALAEKIAKLRIFSDDAGKMNLNVQQVGGRILSVSQFTLYADTRRGNRPSFTDAAAPQLGRELWQSFNACLRELGLEVEEGVFAADMQVELVNDGPVTLWLDSRA</sequence>
<dbReference type="Proteomes" id="UP000569951">
    <property type="component" value="Unassembled WGS sequence"/>
</dbReference>
<comment type="function">
    <text evidence="2">An aminoacyl-tRNA editing enzyme that deacylates mischarged D-aminoacyl-tRNAs. Also deacylates mischarged glycyl-tRNA(Ala), protecting cells against glycine mischarging by AlaRS. Acts via tRNA-based rather than protein-based catalysis; rejects L-amino acids rather than detecting D-amino acids in the active site. By recycling D-aminoacyl-tRNA to D-amino acids and free tRNA molecules, this enzyme counteracts the toxicity associated with the formation of D-aminoacyl-tRNA entities in vivo and helps enforce protein L-homochirality.</text>
</comment>
<dbReference type="RefSeq" id="WP_183985868.1">
    <property type="nucleotide sequence ID" value="NZ_JACHHG010000004.1"/>
</dbReference>
<dbReference type="GO" id="GO:0005737">
    <property type="term" value="C:cytoplasm"/>
    <property type="evidence" value="ECO:0007669"/>
    <property type="project" value="UniProtKB-SubCell"/>
</dbReference>
<reference evidence="3 4" key="1">
    <citation type="submission" date="2020-08" db="EMBL/GenBank/DDBJ databases">
        <title>Genomic Encyclopedia of Type Strains, Phase IV (KMG-IV): sequencing the most valuable type-strain genomes for metagenomic binning, comparative biology and taxonomic classification.</title>
        <authorList>
            <person name="Goeker M."/>
        </authorList>
    </citation>
    <scope>NUCLEOTIDE SEQUENCE [LARGE SCALE GENOMIC DNA]</scope>
    <source>
        <strain evidence="3 4">DSM 21458</strain>
    </source>
</reference>
<evidence type="ECO:0000313" key="3">
    <source>
        <dbReference type="EMBL" id="MBB6097941.1"/>
    </source>
</evidence>
<dbReference type="GO" id="GO:0051500">
    <property type="term" value="F:D-tyrosyl-tRNA(Tyr) deacylase activity"/>
    <property type="evidence" value="ECO:0007669"/>
    <property type="project" value="TreeGrafter"/>
</dbReference>
<comment type="domain">
    <text evidence="2">A Gly-cisPro motif from one monomer fits into the active site of the other monomer to allow specific chiral rejection of L-amino acids.</text>
</comment>
<keyword evidence="4" id="KW-1185">Reference proteome</keyword>
<comment type="subunit">
    <text evidence="2">Homodimer.</text>
</comment>
<proteinExistence type="inferred from homology"/>
<dbReference type="HAMAP" id="MF_00518">
    <property type="entry name" value="Deacylase_Dtd"/>
    <property type="match status" value="1"/>
</dbReference>
<dbReference type="InterPro" id="IPR003732">
    <property type="entry name" value="Daa-tRNA_deacyls_DTD"/>
</dbReference>
<accession>A0A841HWN3</accession>
<dbReference type="EMBL" id="JACHHG010000004">
    <property type="protein sequence ID" value="MBB6097941.1"/>
    <property type="molecule type" value="Genomic_DNA"/>
</dbReference>
<gene>
    <name evidence="2" type="primary">dtd</name>
    <name evidence="3" type="ORF">HNR42_001364</name>
</gene>
<dbReference type="CDD" id="cd00563">
    <property type="entry name" value="Dtyr_deacylase"/>
    <property type="match status" value="1"/>
</dbReference>
<dbReference type="Gene3D" id="3.50.80.10">
    <property type="entry name" value="D-tyrosyl-tRNA(Tyr) deacylase"/>
    <property type="match status" value="1"/>
</dbReference>
<dbReference type="InterPro" id="IPR023509">
    <property type="entry name" value="DTD-like_sf"/>
</dbReference>
<evidence type="ECO:0000256" key="2">
    <source>
        <dbReference type="HAMAP-Rule" id="MF_00518"/>
    </source>
</evidence>
<keyword evidence="2 3" id="KW-0378">Hydrolase</keyword>
<dbReference type="AlphaFoldDB" id="A0A841HWN3"/>
<protein>
    <recommendedName>
        <fullName evidence="2">D-aminoacyl-tRNA deacylase</fullName>
        <shortName evidence="2">DTD</shortName>
        <ecNumber evidence="2">3.1.1.96</ecNumber>
    </recommendedName>
    <alternativeName>
        <fullName evidence="2">Gly-tRNA(Ala) deacylase</fullName>
        <ecNumber evidence="2">3.1.1.-</ecNumber>
    </alternativeName>
</protein>
<dbReference type="PANTHER" id="PTHR10472">
    <property type="entry name" value="D-TYROSYL-TRNA TYR DEACYLASE"/>
    <property type="match status" value="1"/>
</dbReference>
<dbReference type="Pfam" id="PF02580">
    <property type="entry name" value="Tyr_Deacylase"/>
    <property type="match status" value="1"/>
</dbReference>
<evidence type="ECO:0000256" key="1">
    <source>
        <dbReference type="ARBA" id="ARBA00009673"/>
    </source>
</evidence>
<comment type="catalytic activity">
    <reaction evidence="2">
        <text>glycyl-tRNA(Ala) + H2O = tRNA(Ala) + glycine + H(+)</text>
        <dbReference type="Rhea" id="RHEA:53744"/>
        <dbReference type="Rhea" id="RHEA-COMP:9657"/>
        <dbReference type="Rhea" id="RHEA-COMP:13640"/>
        <dbReference type="ChEBI" id="CHEBI:15377"/>
        <dbReference type="ChEBI" id="CHEBI:15378"/>
        <dbReference type="ChEBI" id="CHEBI:57305"/>
        <dbReference type="ChEBI" id="CHEBI:78442"/>
        <dbReference type="ChEBI" id="CHEBI:78522"/>
    </reaction>
</comment>
<keyword evidence="2" id="KW-0820">tRNA-binding</keyword>
<dbReference type="GO" id="GO:0019478">
    <property type="term" value="P:D-amino acid catabolic process"/>
    <property type="evidence" value="ECO:0007669"/>
    <property type="project" value="UniProtKB-UniRule"/>
</dbReference>
<dbReference type="PANTHER" id="PTHR10472:SF5">
    <property type="entry name" value="D-AMINOACYL-TRNA DEACYLASE 1"/>
    <property type="match status" value="1"/>
</dbReference>
<keyword evidence="2" id="KW-0694">RNA-binding</keyword>
<comment type="subcellular location">
    <subcellularLocation>
        <location evidence="2">Cytoplasm</location>
    </subcellularLocation>
</comment>
<dbReference type="NCBIfam" id="TIGR00256">
    <property type="entry name" value="D-aminoacyl-tRNA deacylase"/>
    <property type="match status" value="1"/>
</dbReference>
<dbReference type="FunFam" id="3.50.80.10:FF:000001">
    <property type="entry name" value="D-aminoacyl-tRNA deacylase"/>
    <property type="match status" value="1"/>
</dbReference>
<dbReference type="SUPFAM" id="SSF69500">
    <property type="entry name" value="DTD-like"/>
    <property type="match status" value="1"/>
</dbReference>
<dbReference type="GO" id="GO:0106026">
    <property type="term" value="F:Gly-tRNA(Ala) deacylase activity"/>
    <property type="evidence" value="ECO:0007669"/>
    <property type="project" value="UniProtKB-UniRule"/>
</dbReference>
<dbReference type="EC" id="3.1.1.-" evidence="2"/>
<feature type="short sequence motif" description="Gly-cisPro motif, important for rejection of L-amino acids" evidence="2">
    <location>
        <begin position="137"/>
        <end position="138"/>
    </location>
</feature>
<comment type="similarity">
    <text evidence="1 2">Belongs to the DTD family.</text>
</comment>
<organism evidence="3 4">
    <name type="scientific">Deinobacterium chartae</name>
    <dbReference type="NCBI Taxonomy" id="521158"/>
    <lineage>
        <taxon>Bacteria</taxon>
        <taxon>Thermotogati</taxon>
        <taxon>Deinococcota</taxon>
        <taxon>Deinococci</taxon>
        <taxon>Deinococcales</taxon>
        <taxon>Deinococcaceae</taxon>
        <taxon>Deinobacterium</taxon>
    </lineage>
</organism>
<comment type="caution">
    <text evidence="3">The sequence shown here is derived from an EMBL/GenBank/DDBJ whole genome shotgun (WGS) entry which is preliminary data.</text>
</comment>
<evidence type="ECO:0000313" key="4">
    <source>
        <dbReference type="Proteomes" id="UP000569951"/>
    </source>
</evidence>
<comment type="catalytic activity">
    <reaction evidence="2">
        <text>a D-aminoacyl-tRNA + H2O = a tRNA + a D-alpha-amino acid + H(+)</text>
        <dbReference type="Rhea" id="RHEA:13953"/>
        <dbReference type="Rhea" id="RHEA-COMP:10123"/>
        <dbReference type="Rhea" id="RHEA-COMP:10124"/>
        <dbReference type="ChEBI" id="CHEBI:15377"/>
        <dbReference type="ChEBI" id="CHEBI:15378"/>
        <dbReference type="ChEBI" id="CHEBI:59871"/>
        <dbReference type="ChEBI" id="CHEBI:78442"/>
        <dbReference type="ChEBI" id="CHEBI:79333"/>
        <dbReference type="EC" id="3.1.1.96"/>
    </reaction>
</comment>
<keyword evidence="2" id="KW-0963">Cytoplasm</keyword>
<dbReference type="EC" id="3.1.1.96" evidence="2"/>
<name>A0A841HWN3_9DEIO</name>
<dbReference type="GO" id="GO:0000049">
    <property type="term" value="F:tRNA binding"/>
    <property type="evidence" value="ECO:0007669"/>
    <property type="project" value="UniProtKB-UniRule"/>
</dbReference>
<dbReference type="GO" id="GO:0043908">
    <property type="term" value="F:Ser(Gly)-tRNA(Ala) hydrolase activity"/>
    <property type="evidence" value="ECO:0007669"/>
    <property type="project" value="UniProtKB-UniRule"/>
</dbReference>